<dbReference type="Pfam" id="PF13413">
    <property type="entry name" value="HTH_25"/>
    <property type="match status" value="1"/>
</dbReference>
<sequence length="335" mass="35053">MNADSQNELIPKTLGETLRLARRAQGLALNDIAAELHIRPSTLRAIEADATGHLPAVYLKGYIRSYAQHLKIPAADVECLLGEAPCAQPTVRPVFSDALPKDRSERWFKATSYVLASAVVIALVWQFTTEAVRFSQGDPRSTPANAATSEKAGSPAADPDAGGQPAATRSEPAKSHLRASIAAMEPARPAARRTIAEEAWAAVGSITPAAGEQAATPGQGALAISTSADSWIEIVDGNGDRIEMDLMRAGSQRNYQGKEPFRLLLGRASSIDLVFNGESIDLGPHTRGNVARITLGGESGDPANEATADEASNPRSEPPAGGTDSGDGGSMPEAD</sequence>
<dbReference type="SUPFAM" id="SSF47413">
    <property type="entry name" value="lambda repressor-like DNA-binding domains"/>
    <property type="match status" value="1"/>
</dbReference>
<protein>
    <submittedName>
        <fullName evidence="3">RodZ domain-containing protein</fullName>
    </submittedName>
</protein>
<dbReference type="AlphaFoldDB" id="A0AAW9RG34"/>
<dbReference type="InterPro" id="IPR050400">
    <property type="entry name" value="Bact_Cytoskel_RodZ"/>
</dbReference>
<feature type="region of interest" description="Disordered" evidence="1">
    <location>
        <begin position="135"/>
        <end position="178"/>
    </location>
</feature>
<feature type="compositionally biased region" description="Polar residues" evidence="1">
    <location>
        <begin position="138"/>
        <end position="148"/>
    </location>
</feature>
<evidence type="ECO:0000256" key="1">
    <source>
        <dbReference type="SAM" id="MobiDB-lite"/>
    </source>
</evidence>
<dbReference type="InterPro" id="IPR010982">
    <property type="entry name" value="Lambda_DNA-bd_dom_sf"/>
</dbReference>
<dbReference type="Pfam" id="PF13464">
    <property type="entry name" value="RodZ_C"/>
    <property type="match status" value="1"/>
</dbReference>
<dbReference type="EMBL" id="JAZHOG010000007">
    <property type="protein sequence ID" value="MEJ8568374.1"/>
    <property type="molecule type" value="Genomic_DNA"/>
</dbReference>
<dbReference type="Gene3D" id="1.10.260.40">
    <property type="entry name" value="lambda repressor-like DNA-binding domains"/>
    <property type="match status" value="1"/>
</dbReference>
<feature type="compositionally biased region" description="Low complexity" evidence="1">
    <location>
        <begin position="152"/>
        <end position="167"/>
    </location>
</feature>
<name>A0AAW9RG34_9GAMM</name>
<dbReference type="PANTHER" id="PTHR34475">
    <property type="match status" value="1"/>
</dbReference>
<keyword evidence="4" id="KW-1185">Reference proteome</keyword>
<accession>A0AAW9RG34</accession>
<evidence type="ECO:0000259" key="2">
    <source>
        <dbReference type="Pfam" id="PF13464"/>
    </source>
</evidence>
<reference evidence="3 4" key="1">
    <citation type="submission" date="2024-02" db="EMBL/GenBank/DDBJ databases">
        <title>A novel Wenzhouxiangellaceae bacterium, isolated from coastal sediments.</title>
        <authorList>
            <person name="Du Z.-J."/>
            <person name="Ye Y.-Q."/>
            <person name="Zhang X.-Y."/>
        </authorList>
    </citation>
    <scope>NUCLEOTIDE SEQUENCE [LARGE SCALE GENOMIC DNA]</scope>
    <source>
        <strain evidence="3 4">CH-27</strain>
    </source>
</reference>
<gene>
    <name evidence="3" type="ORF">V3330_12130</name>
</gene>
<comment type="caution">
    <text evidence="3">The sequence shown here is derived from an EMBL/GenBank/DDBJ whole genome shotgun (WGS) entry which is preliminary data.</text>
</comment>
<dbReference type="GO" id="GO:0003677">
    <property type="term" value="F:DNA binding"/>
    <property type="evidence" value="ECO:0007669"/>
    <property type="project" value="InterPro"/>
</dbReference>
<evidence type="ECO:0000313" key="3">
    <source>
        <dbReference type="EMBL" id="MEJ8568374.1"/>
    </source>
</evidence>
<dbReference type="Proteomes" id="UP001359886">
    <property type="component" value="Unassembled WGS sequence"/>
</dbReference>
<dbReference type="InterPro" id="IPR025194">
    <property type="entry name" value="RodZ-like_C"/>
</dbReference>
<dbReference type="PANTHER" id="PTHR34475:SF1">
    <property type="entry name" value="CYTOSKELETON PROTEIN RODZ"/>
    <property type="match status" value="1"/>
</dbReference>
<organism evidence="3 4">
    <name type="scientific">Elongatibacter sediminis</name>
    <dbReference type="NCBI Taxonomy" id="3119006"/>
    <lineage>
        <taxon>Bacteria</taxon>
        <taxon>Pseudomonadati</taxon>
        <taxon>Pseudomonadota</taxon>
        <taxon>Gammaproteobacteria</taxon>
        <taxon>Chromatiales</taxon>
        <taxon>Wenzhouxiangellaceae</taxon>
        <taxon>Elongatibacter</taxon>
    </lineage>
</organism>
<proteinExistence type="predicted"/>
<evidence type="ECO:0000313" key="4">
    <source>
        <dbReference type="Proteomes" id="UP001359886"/>
    </source>
</evidence>
<feature type="region of interest" description="Disordered" evidence="1">
    <location>
        <begin position="285"/>
        <end position="335"/>
    </location>
</feature>
<dbReference type="RefSeq" id="WP_354695692.1">
    <property type="nucleotide sequence ID" value="NZ_JAZHOG010000007.1"/>
</dbReference>
<feature type="domain" description="Cytoskeleton protein RodZ-like C-terminal" evidence="2">
    <location>
        <begin position="224"/>
        <end position="294"/>
    </location>
</feature>